<sequence length="159" mass="18205">MVERGGSMIKKFDIRNTKNAKDLLMIQIPSYKVEAEIIGYDDIPPLKDTVNTLKQCGETFFGYYIKEELCAAISVKVIDNEVDIHRLIVHPDHFRKGIAQKLLTFIEGKYNKKTFIVATGSKNTPAVTFYKKNGFQITKEIKVNEHLSLTYFDKKLLAD</sequence>
<dbReference type="KEGG" id="siv:SSIL_1809"/>
<dbReference type="AlphaFoldDB" id="F2FA97"/>
<dbReference type="PATRIC" id="fig|1002809.3.peg.1831"/>
<proteinExistence type="predicted"/>
<reference evidence="2 3" key="2">
    <citation type="journal article" date="2012" name="J. Biosci. Bioeng.">
        <title>Complete genome sequence and characterization of the N-acylhomoserine lactone-degrading gene of the potato leaf-associated Solibacillus silvestris.</title>
        <authorList>
            <person name="Morohoshi T."/>
            <person name="Tominaga Y."/>
            <person name="Someya N."/>
            <person name="Ikeda T."/>
        </authorList>
    </citation>
    <scope>NUCLEOTIDE SEQUENCE [LARGE SCALE GENOMIC DNA]</scope>
    <source>
        <strain evidence="2 3">StLB046</strain>
    </source>
</reference>
<dbReference type="Pfam" id="PF13508">
    <property type="entry name" value="Acetyltransf_7"/>
    <property type="match status" value="1"/>
</dbReference>
<dbReference type="EMBL" id="AP012157">
    <property type="protein sequence ID" value="BAK16232.1"/>
    <property type="molecule type" value="Genomic_DNA"/>
</dbReference>
<evidence type="ECO:0000313" key="3">
    <source>
        <dbReference type="Proteomes" id="UP000006691"/>
    </source>
</evidence>
<name>F2FA97_SOLSS</name>
<evidence type="ECO:0000313" key="2">
    <source>
        <dbReference type="EMBL" id="BAK16232.1"/>
    </source>
</evidence>
<organism evidence="2 3">
    <name type="scientific">Solibacillus silvestris (strain StLB046)</name>
    <name type="common">Bacillus silvestris</name>
    <dbReference type="NCBI Taxonomy" id="1002809"/>
    <lineage>
        <taxon>Bacteria</taxon>
        <taxon>Bacillati</taxon>
        <taxon>Bacillota</taxon>
        <taxon>Bacilli</taxon>
        <taxon>Bacillales</taxon>
        <taxon>Caryophanaceae</taxon>
        <taxon>Solibacillus</taxon>
    </lineage>
</organism>
<dbReference type="STRING" id="1002809.SSIL_1809"/>
<dbReference type="CDD" id="cd04301">
    <property type="entry name" value="NAT_SF"/>
    <property type="match status" value="1"/>
</dbReference>
<dbReference type="SUPFAM" id="SSF55729">
    <property type="entry name" value="Acyl-CoA N-acyltransferases (Nat)"/>
    <property type="match status" value="1"/>
</dbReference>
<dbReference type="eggNOG" id="COG0456">
    <property type="taxonomic scope" value="Bacteria"/>
</dbReference>
<dbReference type="HOGENOM" id="CLU_096795_0_1_9"/>
<dbReference type="GO" id="GO:0016747">
    <property type="term" value="F:acyltransferase activity, transferring groups other than amino-acyl groups"/>
    <property type="evidence" value="ECO:0007669"/>
    <property type="project" value="InterPro"/>
</dbReference>
<evidence type="ECO:0000259" key="1">
    <source>
        <dbReference type="PROSITE" id="PS51186"/>
    </source>
</evidence>
<dbReference type="InterPro" id="IPR016181">
    <property type="entry name" value="Acyl_CoA_acyltransferase"/>
</dbReference>
<keyword evidence="3" id="KW-1185">Reference proteome</keyword>
<dbReference type="InterPro" id="IPR000182">
    <property type="entry name" value="GNAT_dom"/>
</dbReference>
<protein>
    <submittedName>
        <fullName evidence="2">Histone acetyltransferase HPA2</fullName>
    </submittedName>
</protein>
<accession>F2FA97</accession>
<gene>
    <name evidence="2" type="ordered locus">SSIL_1809</name>
</gene>
<dbReference type="Proteomes" id="UP000006691">
    <property type="component" value="Chromosome"/>
</dbReference>
<dbReference type="Gene3D" id="3.40.630.30">
    <property type="match status" value="1"/>
</dbReference>
<dbReference type="PROSITE" id="PS51186">
    <property type="entry name" value="GNAT"/>
    <property type="match status" value="1"/>
</dbReference>
<reference evidence="3" key="1">
    <citation type="submission" date="2011-04" db="EMBL/GenBank/DDBJ databases">
        <title>Genome sequence of Solibacillus silvestris StLB046.</title>
        <authorList>
            <person name="Morohoshi T."/>
            <person name="Someya N."/>
            <person name="Ikeda T."/>
        </authorList>
    </citation>
    <scope>NUCLEOTIDE SEQUENCE [LARGE SCALE GENOMIC DNA]</scope>
    <source>
        <strain evidence="3">StLB046</strain>
    </source>
</reference>
<feature type="domain" description="N-acetyltransferase" evidence="1">
    <location>
        <begin position="7"/>
        <end position="158"/>
    </location>
</feature>